<dbReference type="EMBL" id="VGLS01000245">
    <property type="protein sequence ID" value="MBM3224027.1"/>
    <property type="molecule type" value="Genomic_DNA"/>
</dbReference>
<evidence type="ECO:0000256" key="2">
    <source>
        <dbReference type="SAM" id="SignalP"/>
    </source>
</evidence>
<feature type="coiled-coil region" evidence="1">
    <location>
        <begin position="45"/>
        <end position="72"/>
    </location>
</feature>
<reference evidence="3" key="1">
    <citation type="submission" date="2019-03" db="EMBL/GenBank/DDBJ databases">
        <title>Lake Tanganyika Metagenome-Assembled Genomes (MAGs).</title>
        <authorList>
            <person name="Tran P."/>
        </authorList>
    </citation>
    <scope>NUCLEOTIDE SEQUENCE</scope>
    <source>
        <strain evidence="3">K_DeepCast_65m_m2_066</strain>
    </source>
</reference>
<keyword evidence="1" id="KW-0175">Coiled coil</keyword>
<evidence type="ECO:0000313" key="3">
    <source>
        <dbReference type="EMBL" id="MBM3224027.1"/>
    </source>
</evidence>
<dbReference type="Proteomes" id="UP000712673">
    <property type="component" value="Unassembled WGS sequence"/>
</dbReference>
<sequence>MKKTVITLLSVLTLSMAGGAWARSPHGGARLERLTEALQLEPQQVQQVTQVLQEQRDKRETLRDTLHEQMRADMQAVHQETVERLRPILSAEQLQKFLQLSEARRARHHERREFKRPSPAEQQ</sequence>
<evidence type="ECO:0000313" key="4">
    <source>
        <dbReference type="Proteomes" id="UP000712673"/>
    </source>
</evidence>
<feature type="chain" id="PRO_5037459553" description="Periplasmic heavy metal sensor" evidence="2">
    <location>
        <begin position="23"/>
        <end position="123"/>
    </location>
</feature>
<dbReference type="AlphaFoldDB" id="A0A937VZS9"/>
<evidence type="ECO:0008006" key="5">
    <source>
        <dbReference type="Google" id="ProtNLM"/>
    </source>
</evidence>
<evidence type="ECO:0000256" key="1">
    <source>
        <dbReference type="SAM" id="Coils"/>
    </source>
</evidence>
<organism evidence="3 4">
    <name type="scientific">Tectimicrobiota bacterium</name>
    <dbReference type="NCBI Taxonomy" id="2528274"/>
    <lineage>
        <taxon>Bacteria</taxon>
        <taxon>Pseudomonadati</taxon>
        <taxon>Nitrospinota/Tectimicrobiota group</taxon>
        <taxon>Candidatus Tectimicrobiota</taxon>
    </lineage>
</organism>
<proteinExistence type="predicted"/>
<comment type="caution">
    <text evidence="3">The sequence shown here is derived from an EMBL/GenBank/DDBJ whole genome shotgun (WGS) entry which is preliminary data.</text>
</comment>
<name>A0A937VZS9_UNCTE</name>
<protein>
    <recommendedName>
        <fullName evidence="5">Periplasmic heavy metal sensor</fullName>
    </recommendedName>
</protein>
<feature type="signal peptide" evidence="2">
    <location>
        <begin position="1"/>
        <end position="22"/>
    </location>
</feature>
<gene>
    <name evidence="3" type="ORF">FJZ47_09525</name>
</gene>
<keyword evidence="2" id="KW-0732">Signal</keyword>
<accession>A0A937VZS9</accession>